<evidence type="ECO:0000313" key="9">
    <source>
        <dbReference type="EMBL" id="SPD91958.1"/>
    </source>
</evidence>
<evidence type="ECO:0000256" key="8">
    <source>
        <dbReference type="SAM" id="Phobius"/>
    </source>
</evidence>
<dbReference type="EMBL" id="OKQR01000001">
    <property type="protein sequence ID" value="SPD91958.1"/>
    <property type="molecule type" value="Genomic_DNA"/>
</dbReference>
<keyword evidence="5" id="KW-0133">Cell shape</keyword>
<evidence type="ECO:0000256" key="1">
    <source>
        <dbReference type="ARBA" id="ARBA00004651"/>
    </source>
</evidence>
<dbReference type="Proteomes" id="UP000239237">
    <property type="component" value="Unassembled WGS sequence"/>
</dbReference>
<feature type="transmembrane region" description="Helical" evidence="8">
    <location>
        <begin position="12"/>
        <end position="35"/>
    </location>
</feature>
<dbReference type="NCBIfam" id="TIGR03426">
    <property type="entry name" value="shape_MreD"/>
    <property type="match status" value="1"/>
</dbReference>
<sequence>MAFWQLTRMRVIYPVLLFLILFVDGTFMSSMGGLFTQFPWHILPTLTLGWLFLGVQFDVENELPLWFYVVVIGILFDMYYTGIFGTYTFAFIAAVAVMKQLHKVLDERLVSGLLLYLAGLLIYLLISYVSGFVTGIANVSVSSFLLYEVLPTAILNLFFATVSYYPVWSLFQFLR</sequence>
<protein>
    <submittedName>
        <fullName evidence="10">Rod shape-determining protein MreD</fullName>
    </submittedName>
</protein>
<evidence type="ECO:0000256" key="4">
    <source>
        <dbReference type="ARBA" id="ARBA00022692"/>
    </source>
</evidence>
<evidence type="ECO:0000256" key="6">
    <source>
        <dbReference type="ARBA" id="ARBA00022989"/>
    </source>
</evidence>
<evidence type="ECO:0000256" key="5">
    <source>
        <dbReference type="ARBA" id="ARBA00022960"/>
    </source>
</evidence>
<evidence type="ECO:0000313" key="10">
    <source>
        <dbReference type="EMBL" id="SPE07237.1"/>
    </source>
</evidence>
<evidence type="ECO:0000313" key="11">
    <source>
        <dbReference type="Proteomes" id="UP000237923"/>
    </source>
</evidence>
<reference evidence="10 11" key="1">
    <citation type="submission" date="2018-02" db="EMBL/GenBank/DDBJ databases">
        <authorList>
            <person name="Cohen D.B."/>
            <person name="Kent A.D."/>
        </authorList>
    </citation>
    <scope>NUCLEOTIDE SEQUENCE [LARGE SCALE GENOMIC DNA]</scope>
    <source>
        <strain evidence="10 11">CECT 9216</strain>
    </source>
</reference>
<evidence type="ECO:0000313" key="12">
    <source>
        <dbReference type="Proteomes" id="UP000239237"/>
    </source>
</evidence>
<keyword evidence="7 8" id="KW-0472">Membrane</keyword>
<keyword evidence="4 8" id="KW-0812">Transmembrane</keyword>
<keyword evidence="12" id="KW-1185">Reference proteome</keyword>
<organism evidence="10 11">
    <name type="scientific">Leuconostoc suionicum</name>
    <dbReference type="NCBI Taxonomy" id="1511761"/>
    <lineage>
        <taxon>Bacteria</taxon>
        <taxon>Bacillati</taxon>
        <taxon>Bacillota</taxon>
        <taxon>Bacilli</taxon>
        <taxon>Lactobacillales</taxon>
        <taxon>Lactobacillaceae</taxon>
        <taxon>Leuconostoc</taxon>
    </lineage>
</organism>
<dbReference type="GeneID" id="99673701"/>
<accession>A0A2N9KB10</accession>
<dbReference type="GO" id="GO:0008360">
    <property type="term" value="P:regulation of cell shape"/>
    <property type="evidence" value="ECO:0007669"/>
    <property type="project" value="UniProtKB-KW"/>
</dbReference>
<comment type="similarity">
    <text evidence="2">Belongs to the MreD family.</text>
</comment>
<feature type="transmembrane region" description="Helical" evidence="8">
    <location>
        <begin position="149"/>
        <end position="171"/>
    </location>
</feature>
<dbReference type="Pfam" id="PF04093">
    <property type="entry name" value="MreD"/>
    <property type="match status" value="1"/>
</dbReference>
<dbReference type="Proteomes" id="UP000237923">
    <property type="component" value="Unassembled WGS sequence"/>
</dbReference>
<comment type="subcellular location">
    <subcellularLocation>
        <location evidence="1">Cell membrane</location>
        <topology evidence="1">Multi-pass membrane protein</topology>
    </subcellularLocation>
</comment>
<keyword evidence="3" id="KW-1003">Cell membrane</keyword>
<reference evidence="9 12" key="2">
    <citation type="submission" date="2018-02" db="EMBL/GenBank/DDBJ databases">
        <authorList>
            <person name="Rodrigo-Torres L."/>
            <person name="Arahal R. D."/>
            <person name="Lucena T."/>
        </authorList>
    </citation>
    <scope>NUCLEOTIDE SEQUENCE [LARGE SCALE GENOMIC DNA]</scope>
    <source>
        <strain evidence="9 12">CECT 8486</strain>
    </source>
</reference>
<keyword evidence="6 8" id="KW-1133">Transmembrane helix</keyword>
<evidence type="ECO:0000256" key="2">
    <source>
        <dbReference type="ARBA" id="ARBA00007776"/>
    </source>
</evidence>
<dbReference type="RefSeq" id="WP_072613253.1">
    <property type="nucleotide sequence ID" value="NZ_AP017935.1"/>
</dbReference>
<feature type="transmembrane region" description="Helical" evidence="8">
    <location>
        <begin position="65"/>
        <end position="97"/>
    </location>
</feature>
<evidence type="ECO:0000256" key="3">
    <source>
        <dbReference type="ARBA" id="ARBA00022475"/>
    </source>
</evidence>
<gene>
    <name evidence="9" type="ORF">LES8486_00954</name>
    <name evidence="10" type="ORF">LES9216_01101</name>
</gene>
<evidence type="ECO:0000256" key="7">
    <source>
        <dbReference type="ARBA" id="ARBA00023136"/>
    </source>
</evidence>
<dbReference type="KEGG" id="lsu:A6B45_02790"/>
<name>A0A2N9KB10_9LACO</name>
<dbReference type="EMBL" id="OKQU01000001">
    <property type="protein sequence ID" value="SPE07237.1"/>
    <property type="molecule type" value="Genomic_DNA"/>
</dbReference>
<dbReference type="AlphaFoldDB" id="A0A2N9KB10"/>
<dbReference type="GO" id="GO:0005886">
    <property type="term" value="C:plasma membrane"/>
    <property type="evidence" value="ECO:0007669"/>
    <property type="project" value="UniProtKB-SubCell"/>
</dbReference>
<proteinExistence type="inferred from homology"/>
<dbReference type="InterPro" id="IPR007227">
    <property type="entry name" value="Cell_shape_determining_MreD"/>
</dbReference>
<feature type="transmembrane region" description="Helical" evidence="8">
    <location>
        <begin position="109"/>
        <end position="129"/>
    </location>
</feature>